<evidence type="ECO:0000313" key="3">
    <source>
        <dbReference type="EMBL" id="ACL67521.1"/>
    </source>
</evidence>
<dbReference type="EMBL" id="CP001359">
    <property type="protein sequence ID" value="ACL67521.1"/>
    <property type="molecule type" value="Genomic_DNA"/>
</dbReference>
<sequence length="287" mass="31061">MRVARWVRQAARVVEELAAAYDGSVRRRPVERRTDFSRCEHPVLILHGFFSSRRTCAVLERRLRRDGMGVFTLDLGGLGGTLNTRGIDDVADLVRAKIERLYARHPGLGPLTIVGHSKGGLIAAYYVKKLGGWRRTRAVVTLGTPHHGTPVALLGLPVGFLARSLWQLFPGSVFLRRLHDGPWPGQVRLVSIWSRDDGASPYPSAVIETHGLPHLANVEVQAHHAAFLTSKRVYQVLLHEVLAAAEAAPARRGPLTAMEGGRVASASAKVDAPARSRPGGAAGTDAA</sequence>
<feature type="region of interest" description="Disordered" evidence="1">
    <location>
        <begin position="261"/>
        <end position="287"/>
    </location>
</feature>
<dbReference type="RefSeq" id="WP_015935232.1">
    <property type="nucleotide sequence ID" value="NC_011891.1"/>
</dbReference>
<dbReference type="Pfam" id="PF12146">
    <property type="entry name" value="Hydrolase_4"/>
    <property type="match status" value="1"/>
</dbReference>
<evidence type="ECO:0000313" key="4">
    <source>
        <dbReference type="Proteomes" id="UP000007089"/>
    </source>
</evidence>
<name>B8JAM2_ANAD2</name>
<dbReference type="Gene3D" id="3.40.50.1820">
    <property type="entry name" value="alpha/beta hydrolase"/>
    <property type="match status" value="1"/>
</dbReference>
<organism evidence="3 4">
    <name type="scientific">Anaeromyxobacter dehalogenans (strain ATCC BAA-258 / DSM 21875 / 2CP-1)</name>
    <dbReference type="NCBI Taxonomy" id="455488"/>
    <lineage>
        <taxon>Bacteria</taxon>
        <taxon>Pseudomonadati</taxon>
        <taxon>Myxococcota</taxon>
        <taxon>Myxococcia</taxon>
        <taxon>Myxococcales</taxon>
        <taxon>Cystobacterineae</taxon>
        <taxon>Anaeromyxobacteraceae</taxon>
        <taxon>Anaeromyxobacter</taxon>
    </lineage>
</organism>
<gene>
    <name evidence="3" type="ordered locus">A2cp1_4204</name>
</gene>
<feature type="domain" description="Serine aminopeptidase S33" evidence="2">
    <location>
        <begin position="43"/>
        <end position="143"/>
    </location>
</feature>
<proteinExistence type="predicted"/>
<dbReference type="PANTHER" id="PTHR37946">
    <property type="entry name" value="SLL1969 PROTEIN"/>
    <property type="match status" value="1"/>
</dbReference>
<dbReference type="AlphaFoldDB" id="B8JAM2"/>
<dbReference type="HOGENOM" id="CLU_1056995_0_0_7"/>
<evidence type="ECO:0000256" key="1">
    <source>
        <dbReference type="SAM" id="MobiDB-lite"/>
    </source>
</evidence>
<dbReference type="InterPro" id="IPR029058">
    <property type="entry name" value="AB_hydrolase_fold"/>
</dbReference>
<dbReference type="SUPFAM" id="SSF53474">
    <property type="entry name" value="alpha/beta-Hydrolases"/>
    <property type="match status" value="1"/>
</dbReference>
<dbReference type="PANTHER" id="PTHR37946:SF1">
    <property type="entry name" value="SLL1969 PROTEIN"/>
    <property type="match status" value="1"/>
</dbReference>
<dbReference type="InterPro" id="IPR022742">
    <property type="entry name" value="Hydrolase_4"/>
</dbReference>
<protein>
    <submittedName>
        <fullName evidence="3">PGAP1 family protein</fullName>
    </submittedName>
</protein>
<dbReference type="Proteomes" id="UP000007089">
    <property type="component" value="Chromosome"/>
</dbReference>
<accession>B8JAM2</accession>
<dbReference type="KEGG" id="acp:A2cp1_4204"/>
<keyword evidence="4" id="KW-1185">Reference proteome</keyword>
<reference evidence="3" key="1">
    <citation type="submission" date="2009-01" db="EMBL/GenBank/DDBJ databases">
        <title>Complete sequence of Anaeromyxobacter dehalogenans 2CP-1.</title>
        <authorList>
            <consortium name="US DOE Joint Genome Institute"/>
            <person name="Lucas S."/>
            <person name="Copeland A."/>
            <person name="Lapidus A."/>
            <person name="Glavina del Rio T."/>
            <person name="Dalin E."/>
            <person name="Tice H."/>
            <person name="Bruce D."/>
            <person name="Goodwin L."/>
            <person name="Pitluck S."/>
            <person name="Saunders E."/>
            <person name="Brettin T."/>
            <person name="Detter J.C."/>
            <person name="Han C."/>
            <person name="Larimer F."/>
            <person name="Land M."/>
            <person name="Hauser L."/>
            <person name="Kyrpides N."/>
            <person name="Ovchinnikova G."/>
            <person name="Beliaev A.S."/>
            <person name="Richardson P."/>
        </authorList>
    </citation>
    <scope>NUCLEOTIDE SEQUENCE</scope>
    <source>
        <strain evidence="3">2CP-1</strain>
    </source>
</reference>
<evidence type="ECO:0000259" key="2">
    <source>
        <dbReference type="Pfam" id="PF12146"/>
    </source>
</evidence>